<accession>A0A8H7RZB9</accession>
<organism evidence="2 3">
    <name type="scientific">Circinella minor</name>
    <dbReference type="NCBI Taxonomy" id="1195481"/>
    <lineage>
        <taxon>Eukaryota</taxon>
        <taxon>Fungi</taxon>
        <taxon>Fungi incertae sedis</taxon>
        <taxon>Mucoromycota</taxon>
        <taxon>Mucoromycotina</taxon>
        <taxon>Mucoromycetes</taxon>
        <taxon>Mucorales</taxon>
        <taxon>Lichtheimiaceae</taxon>
        <taxon>Circinella</taxon>
    </lineage>
</organism>
<proteinExistence type="predicted"/>
<gene>
    <name evidence="2" type="ORF">INT45_010611</name>
</gene>
<reference evidence="2 3" key="1">
    <citation type="submission" date="2020-12" db="EMBL/GenBank/DDBJ databases">
        <title>Metabolic potential, ecology and presence of endohyphal bacteria is reflected in genomic diversity of Mucoromycotina.</title>
        <authorList>
            <person name="Muszewska A."/>
            <person name="Okrasinska A."/>
            <person name="Steczkiewicz K."/>
            <person name="Drgas O."/>
            <person name="Orlowska M."/>
            <person name="Perlinska-Lenart U."/>
            <person name="Aleksandrzak-Piekarczyk T."/>
            <person name="Szatraj K."/>
            <person name="Zielenkiewicz U."/>
            <person name="Pilsyk S."/>
            <person name="Malc E."/>
            <person name="Mieczkowski P."/>
            <person name="Kruszewska J.S."/>
            <person name="Biernat P."/>
            <person name="Pawlowska J."/>
        </authorList>
    </citation>
    <scope>NUCLEOTIDE SEQUENCE [LARGE SCALE GENOMIC DNA]</scope>
    <source>
        <strain evidence="2 3">CBS 142.35</strain>
    </source>
</reference>
<feature type="region of interest" description="Disordered" evidence="1">
    <location>
        <begin position="1"/>
        <end position="91"/>
    </location>
</feature>
<feature type="compositionally biased region" description="Low complexity" evidence="1">
    <location>
        <begin position="15"/>
        <end position="27"/>
    </location>
</feature>
<evidence type="ECO:0000313" key="3">
    <source>
        <dbReference type="Proteomes" id="UP000646827"/>
    </source>
</evidence>
<evidence type="ECO:0000313" key="2">
    <source>
        <dbReference type="EMBL" id="KAG2219420.1"/>
    </source>
</evidence>
<feature type="compositionally biased region" description="Polar residues" evidence="1">
    <location>
        <begin position="48"/>
        <end position="58"/>
    </location>
</feature>
<evidence type="ECO:0000256" key="1">
    <source>
        <dbReference type="SAM" id="MobiDB-lite"/>
    </source>
</evidence>
<protein>
    <submittedName>
        <fullName evidence="2">Uncharacterized protein</fullName>
    </submittedName>
</protein>
<dbReference type="Proteomes" id="UP000646827">
    <property type="component" value="Unassembled WGS sequence"/>
</dbReference>
<name>A0A8H7RZB9_9FUNG</name>
<dbReference type="AlphaFoldDB" id="A0A8H7RZB9"/>
<sequence length="186" mass="20916">MSNHDPLHQPPPQPTTSTATATAPADDSAPRWAMALVERIEHLEEYIHSSSQHNTPTTPMEADDNNDAPHEPDNGSDPYINERTSDSDFTPYPAFREALQGCLEKDFFRSLLPEAERRRFLSECPCNLAREYNPPVLNSVNVSKTARRTDQQLQDVQYRLSGITRPLDYFLHGILRDGAPSAEDAI</sequence>
<dbReference type="EMBL" id="JAEPRB010000180">
    <property type="protein sequence ID" value="KAG2219420.1"/>
    <property type="molecule type" value="Genomic_DNA"/>
</dbReference>
<feature type="compositionally biased region" description="Basic and acidic residues" evidence="1">
    <location>
        <begin position="38"/>
        <end position="47"/>
    </location>
</feature>
<comment type="caution">
    <text evidence="2">The sequence shown here is derived from an EMBL/GenBank/DDBJ whole genome shotgun (WGS) entry which is preliminary data.</text>
</comment>
<keyword evidence="3" id="KW-1185">Reference proteome</keyword>
<dbReference type="OrthoDB" id="5545891at2759"/>